<dbReference type="InterPro" id="IPR002464">
    <property type="entry name" value="DNA/RNA_helicase_DEAH_CS"/>
</dbReference>
<protein>
    <recommendedName>
        <fullName evidence="8">ATP-dependent DNA helicase MPH1</fullName>
        <ecNumber evidence="5">3.6.4.12</ecNumber>
        <ecNumber evidence="6">3.6.4.13</ecNumber>
    </recommendedName>
    <alternativeName>
        <fullName evidence="7">ATP-dependent DNA helicase mph1</fullName>
    </alternativeName>
    <alternativeName>
        <fullName evidence="18">FANCM-like protein 1</fullName>
    </alternativeName>
    <alternativeName>
        <fullName evidence="22">Pre-mRNA-splicing factor ATP-dependent RNA helicase PRP16</fullName>
    </alternativeName>
</protein>
<sequence>MAGDEGESNSKRRKLDFNPLRSDDRFVVPARPSSIHNGKPGSAQSRSQSRMGNASRASTPRAQSRYSSTARSTPRQEEFDGPEPFVNEEESNALDRDWYAGDESGHTFGDDSHNPFGSYDNSWADQQQEAALAEKKTGKRISARANQKQKDVDAWETNRMLTSGVAQRRDFGDDFEDDEEATRVHLLVHDLKPPFLDGRTVFSKQLEPVPAVRDAQSDMAVFSRKGSKVVKEKRQQKERQKQAQEATNMAGTALGNLMGVKEDEGDSAAPIPGEEDQGTSKFGQHMKKNEGASNFSQSKSLKEQREFLPAFAVREDLLRVIRDNQVVIVVGETGSGKTTQLTQFLYEDGYADAGMIGCTQPRRVAAMSVAKRVSEEMQCRLGGTVGYAIRFEDCTSKETCIKYMTDGVLLRESLNETDLDRYSCVIMDEAHERALNTDVLMGLFKKVLARRRDLKLIVTSATMNSKRFSDFYGGAPEFFIPGRTFPVDVMFHRSPVEDYVDQTVQQVLAIHVSMGAGDILVFMTGQEDIEVTCELIQERLNALNDPPKLSILPIYSQMPADLQAKIFDKAAPGVRKVIVATNIAETSLTVDGIMYVVDAGYSKLKVYNPRMGMDTLQITPISQANASQRAGRAGRTGPGKAYHLFTEAAFKDELYIQTIPEIQRTNLSNTVLLLKSLGVKDLLDFDFMDPPPQDTITTSLFDLWALGALNNIGDLTAVGKKMTAFPMDPSLAKLLITSEEYGCSEEMLTIVSMLSVPNVFYRPKERQEESDAAREKFFVPESDHLTYLHVYSQWKSNGYSDAWCTRHFLHPKSLRRAKEIREQLLDIMKMQKMSMISCGTDWDVIRKCICSGYYHQAAKVKGIGEYVNLRTSVTVQLHPTSALYGLGYLPDYVVYHELILTSKEYMSTVTSVDPRWLAELGGVFYSIKEKGYSAREKRVTEVEFNKKMEIEAQMAEDKAREDKRLENESLKTTKKIASSAVKKVSSHGAVRKPIVKSRVNIASIASITLAKRDPPQLSYNSHNTICLATSTNPTKMEEEDYGDIADEDFIEAFTQPSQPLLSNSLSPHRRKRRRVSETSNDEISTGHRRHSRQSVDTIGSDEEGENRKSAKKKPKYRIHEGVEPVPAARILGATQAEAFPDSSPAYKIRGAIYKKPRPEVPKPPIFPSARPNAASNPNILQRLTGNISGLKTNDPARELDDLPDGAFSSPENGRGKEPITIGSSPIRNSQASSFPRQRLVAPQVGLRQTTLFGGRAEEQVPASQVNKVHNFIVDLPPEEPTHHKLDDDALKTWVYPINLGAIRDYQYSIVRNGLFNNLLVALPTGLGKTFIAATIMLNYFRWTKEAQIVFVAPTKPLVAQQAEACFNIVGIPKSQTTMLTGEQQPTLRADEWAEKRVFFMTPQTLQNDLSSGIADPKKIVLLVVDEAHRATGNYAYVNVVKFMRRFNKSFRVLALTATPGASVEAVQEVVDGLEISKVEIRTEESMDIQQYVHSRNIDQVLLDPSDEMALVQEHYSKALQPLVNLLCAQNAYWKKDPMSLTTFGMVTARKQWMASAGRTASFGLKGMMNALFTILASVAHGIKLLNFHGIGPFYSAVKDLREAVKDSNKGGKYRKQIVEHPEFKKMMDRIGSWIGKDTFVGHPKLTFLCDAVLNHFMDAGEGRLGEDSPPSATRIIVFAEYRDSAEEICRVLHRHRPMVRASVFVGQADSKRSEGMNQAKQLETISDFKSGKINVIVATSIGEEGLDIGQVDLIICYDASASPIRMLQRMGRTGRKRAGHIVLLLMRGKEEDSFIKAKDNYEQMQKMISSGARFTFRHDLSVRIIPKSITPSVDKRMIEIPIENTQGPALPVPTRGRASKARKKPPKKFHMPDDVETGFRKASKLGSGGSASSKSGVTVKKSTAVPKTQMAPVLPSDSVLLSKADMKKLERRYQNIAGDDLQEVTMPDLTSHPTVQRSLTRCIKVPHGEYTKRCVDLFKILAASRDPEERFKRPYGDRETSLAYLDLPSLVDDDKVEAAASSPKVAVPRKKPTQKQKTSLVFSDVESDDELSSLSEQHHSNFRTPAPTFGEESEGEGDDLANSEDIEDSEMEALSSLLNFVAMDDEDTVRMRQPLTKSSSPPPAIWSKRKPSSKPVVYELDSDDDSLPDIPDLISNKPKPVSRAKNRRVVEDDSDA</sequence>
<dbReference type="Gene3D" id="1.20.1320.20">
    <property type="entry name" value="hef helicase domain"/>
    <property type="match status" value="1"/>
</dbReference>
<comment type="caution">
    <text evidence="26">The sequence shown here is derived from an EMBL/GenBank/DDBJ whole genome shotgun (WGS) entry which is preliminary data.</text>
</comment>
<dbReference type="InterPro" id="IPR007502">
    <property type="entry name" value="Helicase-assoc_dom"/>
</dbReference>
<comment type="similarity">
    <text evidence="19">Belongs to the DEAD box helicase family. DEAH subfamily. PRP16 sub-subfamily.</text>
</comment>
<feature type="domain" description="Helicase C-terminal" evidence="25">
    <location>
        <begin position="495"/>
        <end position="678"/>
    </location>
</feature>
<dbReference type="FunFam" id="3.40.50.300:FF:000007">
    <property type="entry name" value="Pre-mRNA-splicing factor ATP-dependent RNA helicase"/>
    <property type="match status" value="1"/>
</dbReference>
<dbReference type="InterPro" id="IPR014001">
    <property type="entry name" value="Helicase_ATP-bd"/>
</dbReference>
<dbReference type="Gene3D" id="1.20.120.1080">
    <property type="match status" value="1"/>
</dbReference>
<reference evidence="26 27" key="1">
    <citation type="submission" date="2018-05" db="EMBL/GenBank/DDBJ databases">
        <title>Whole genome sequencing for identification of molecular markers to develop diagnostic detection tools for the regulated plant pathogen Lachnellula willkommii.</title>
        <authorList>
            <person name="Giroux E."/>
            <person name="Bilodeau G."/>
        </authorList>
    </citation>
    <scope>NUCLEOTIDE SEQUENCE [LARGE SCALE GENOMIC DNA]</scope>
    <source>
        <strain evidence="26 27">CBS 203.66</strain>
    </source>
</reference>
<dbReference type="CDD" id="cd18791">
    <property type="entry name" value="SF2_C_RHA"/>
    <property type="match status" value="1"/>
</dbReference>
<dbReference type="InterPro" id="IPR039686">
    <property type="entry name" value="FANCM/Mph1-like_ID"/>
</dbReference>
<evidence type="ECO:0000256" key="10">
    <source>
        <dbReference type="ARBA" id="ARBA00022741"/>
    </source>
</evidence>
<keyword evidence="14" id="KW-0067">ATP-binding</keyword>
<dbReference type="GO" id="GO:0003724">
    <property type="term" value="F:RNA helicase activity"/>
    <property type="evidence" value="ECO:0007669"/>
    <property type="project" value="UniProtKB-EC"/>
</dbReference>
<dbReference type="CDD" id="cd18033">
    <property type="entry name" value="DEXDc_FANCM"/>
    <property type="match status" value="1"/>
</dbReference>
<dbReference type="InterPro" id="IPR003593">
    <property type="entry name" value="AAA+_ATPase"/>
</dbReference>
<evidence type="ECO:0000256" key="18">
    <source>
        <dbReference type="ARBA" id="ARBA00033042"/>
    </source>
</evidence>
<dbReference type="PROSITE" id="PS51192">
    <property type="entry name" value="HELICASE_ATP_BIND_1"/>
    <property type="match status" value="2"/>
</dbReference>
<dbReference type="Pfam" id="PF07717">
    <property type="entry name" value="OB_NTP_bind"/>
    <property type="match status" value="1"/>
</dbReference>
<dbReference type="InterPro" id="IPR011545">
    <property type="entry name" value="DEAD/DEAH_box_helicase_dom"/>
</dbReference>
<dbReference type="GO" id="GO:0005524">
    <property type="term" value="F:ATP binding"/>
    <property type="evidence" value="ECO:0007669"/>
    <property type="project" value="UniProtKB-KW"/>
</dbReference>
<feature type="region of interest" description="Disordered" evidence="23">
    <location>
        <begin position="262"/>
        <end position="299"/>
    </location>
</feature>
<gene>
    <name evidence="26" type="primary">mph1</name>
    <name evidence="26" type="ORF">LARI1_G003705</name>
</gene>
<evidence type="ECO:0000256" key="21">
    <source>
        <dbReference type="ARBA" id="ARBA00047995"/>
    </source>
</evidence>
<dbReference type="InterPro" id="IPR011709">
    <property type="entry name" value="DEAD-box_helicase_OB_fold"/>
</dbReference>
<feature type="region of interest" description="Disordered" evidence="23">
    <location>
        <begin position="1190"/>
        <end position="1234"/>
    </location>
</feature>
<dbReference type="Pfam" id="PF00270">
    <property type="entry name" value="DEAD"/>
    <property type="match status" value="1"/>
</dbReference>
<dbReference type="Pfam" id="PF04408">
    <property type="entry name" value="WHD_HA2"/>
    <property type="match status" value="1"/>
</dbReference>
<feature type="region of interest" description="Disordered" evidence="23">
    <location>
        <begin position="1055"/>
        <end position="1119"/>
    </location>
</feature>
<dbReference type="SUPFAM" id="SSF52540">
    <property type="entry name" value="P-loop containing nucleoside triphosphate hydrolases"/>
    <property type="match status" value="2"/>
</dbReference>
<keyword evidence="12" id="KW-0378">Hydrolase</keyword>
<feature type="compositionally biased region" description="Basic and acidic residues" evidence="23">
    <location>
        <begin position="1870"/>
        <end position="1879"/>
    </location>
</feature>
<evidence type="ECO:0000256" key="7">
    <source>
        <dbReference type="ARBA" id="ARBA00020045"/>
    </source>
</evidence>
<comment type="function">
    <text evidence="1">ATP-dependent DNA helicase involved in DNA damage repair by homologous recombination and in genome maintenance. Capable of unwinding D-loops. Plays a role in limiting crossover recombinants during mitotic DNA double-strand break (DSB) repair. Component of a FANCM-MHF complex which promotes gene conversion at blocked replication forks, probably by reversal of the stalled fork.</text>
</comment>
<dbReference type="SMART" id="SM00382">
    <property type="entry name" value="AAA"/>
    <property type="match status" value="2"/>
</dbReference>
<evidence type="ECO:0000256" key="17">
    <source>
        <dbReference type="ARBA" id="ARBA00023242"/>
    </source>
</evidence>
<evidence type="ECO:0000256" key="2">
    <source>
        <dbReference type="ARBA" id="ARBA00004123"/>
    </source>
</evidence>
<dbReference type="FunFam" id="3.40.50.300:FF:000861">
    <property type="entry name" value="Fanconi anemia, complementation group M"/>
    <property type="match status" value="1"/>
</dbReference>
<dbReference type="GO" id="GO:0016787">
    <property type="term" value="F:hydrolase activity"/>
    <property type="evidence" value="ECO:0007669"/>
    <property type="project" value="UniProtKB-KW"/>
</dbReference>
<feature type="region of interest" description="Disordered" evidence="23">
    <location>
        <begin position="1"/>
        <end position="149"/>
    </location>
</feature>
<feature type="compositionally biased region" description="Basic and acidic residues" evidence="23">
    <location>
        <begin position="93"/>
        <end position="113"/>
    </location>
</feature>
<dbReference type="GO" id="GO:0009378">
    <property type="term" value="F:four-way junction helicase activity"/>
    <property type="evidence" value="ECO:0007669"/>
    <property type="project" value="TreeGrafter"/>
</dbReference>
<dbReference type="CDD" id="cd12091">
    <property type="entry name" value="FANCM_ID"/>
    <property type="match status" value="1"/>
</dbReference>
<comment type="similarity">
    <text evidence="3">Belongs to the DEAD box helicase family. DEAH subfamily. FANCM sub-subfamily.</text>
</comment>
<dbReference type="PANTHER" id="PTHR14025:SF20">
    <property type="entry name" value="FANCONI ANEMIA GROUP M PROTEIN"/>
    <property type="match status" value="1"/>
</dbReference>
<dbReference type="Pfam" id="PF04851">
    <property type="entry name" value="ResIII"/>
    <property type="match status" value="1"/>
</dbReference>
<evidence type="ECO:0000313" key="27">
    <source>
        <dbReference type="Proteomes" id="UP000469559"/>
    </source>
</evidence>
<dbReference type="GO" id="GO:0036297">
    <property type="term" value="P:interstrand cross-link repair"/>
    <property type="evidence" value="ECO:0007669"/>
    <property type="project" value="TreeGrafter"/>
</dbReference>
<dbReference type="EC" id="3.6.4.12" evidence="5"/>
<comment type="catalytic activity">
    <reaction evidence="21">
        <text>ATP + H2O = ADP + phosphate + H(+)</text>
        <dbReference type="Rhea" id="RHEA:13065"/>
        <dbReference type="ChEBI" id="CHEBI:15377"/>
        <dbReference type="ChEBI" id="CHEBI:15378"/>
        <dbReference type="ChEBI" id="CHEBI:30616"/>
        <dbReference type="ChEBI" id="CHEBI:43474"/>
        <dbReference type="ChEBI" id="CHEBI:456216"/>
        <dbReference type="EC" id="3.6.4.12"/>
    </reaction>
</comment>
<evidence type="ECO:0000256" key="13">
    <source>
        <dbReference type="ARBA" id="ARBA00022806"/>
    </source>
</evidence>
<feature type="region of interest" description="Disordered" evidence="23">
    <location>
        <begin position="1845"/>
        <end position="1903"/>
    </location>
</feature>
<dbReference type="PANTHER" id="PTHR14025">
    <property type="entry name" value="FANCONI ANEMIA GROUP M FANCM FAMILY MEMBER"/>
    <property type="match status" value="1"/>
</dbReference>
<keyword evidence="13 26" id="KW-0347">Helicase</keyword>
<feature type="region of interest" description="Disordered" evidence="23">
    <location>
        <begin position="223"/>
        <end position="245"/>
    </location>
</feature>
<evidence type="ECO:0000259" key="25">
    <source>
        <dbReference type="PROSITE" id="PS51194"/>
    </source>
</evidence>
<evidence type="ECO:0000256" key="12">
    <source>
        <dbReference type="ARBA" id="ARBA00022801"/>
    </source>
</evidence>
<dbReference type="PROSITE" id="PS51194">
    <property type="entry name" value="HELICASE_CTER"/>
    <property type="match status" value="2"/>
</dbReference>
<keyword evidence="27" id="KW-1185">Reference proteome</keyword>
<evidence type="ECO:0000256" key="1">
    <source>
        <dbReference type="ARBA" id="ARBA00003813"/>
    </source>
</evidence>
<accession>A0A8T9BLN8</accession>
<comment type="subcellular location">
    <subcellularLocation>
        <location evidence="2">Nucleus</location>
    </subcellularLocation>
</comment>
<dbReference type="EMBL" id="QGMF01000113">
    <property type="protein sequence ID" value="TVY19333.1"/>
    <property type="molecule type" value="Genomic_DNA"/>
</dbReference>
<evidence type="ECO:0000256" key="9">
    <source>
        <dbReference type="ARBA" id="ARBA00022664"/>
    </source>
</evidence>
<keyword evidence="11" id="KW-0227">DNA damage</keyword>
<comment type="catalytic activity">
    <reaction evidence="20">
        <text>ATP + H2O = ADP + phosphate + H(+)</text>
        <dbReference type="Rhea" id="RHEA:13065"/>
        <dbReference type="ChEBI" id="CHEBI:15377"/>
        <dbReference type="ChEBI" id="CHEBI:15378"/>
        <dbReference type="ChEBI" id="CHEBI:30616"/>
        <dbReference type="ChEBI" id="CHEBI:43474"/>
        <dbReference type="ChEBI" id="CHEBI:456216"/>
        <dbReference type="EC" id="3.6.4.13"/>
    </reaction>
</comment>
<evidence type="ECO:0000259" key="24">
    <source>
        <dbReference type="PROSITE" id="PS51192"/>
    </source>
</evidence>
<dbReference type="Pfam" id="PF00271">
    <property type="entry name" value="Helicase_C"/>
    <property type="match status" value="2"/>
</dbReference>
<evidence type="ECO:0000256" key="20">
    <source>
        <dbReference type="ARBA" id="ARBA00047984"/>
    </source>
</evidence>
<feature type="compositionally biased region" description="Acidic residues" evidence="23">
    <location>
        <begin position="2071"/>
        <end position="2091"/>
    </location>
</feature>
<feature type="compositionally biased region" description="Low complexity" evidence="23">
    <location>
        <begin position="1055"/>
        <end position="1066"/>
    </location>
</feature>
<evidence type="ECO:0000256" key="19">
    <source>
        <dbReference type="ARBA" id="ARBA00038040"/>
    </source>
</evidence>
<evidence type="ECO:0000256" key="8">
    <source>
        <dbReference type="ARBA" id="ARBA00021225"/>
    </source>
</evidence>
<dbReference type="Proteomes" id="UP000469559">
    <property type="component" value="Unassembled WGS sequence"/>
</dbReference>
<dbReference type="EC" id="3.6.4.13" evidence="6"/>
<feature type="region of interest" description="Disordered" evidence="23">
    <location>
        <begin position="2020"/>
        <end position="2091"/>
    </location>
</feature>
<feature type="compositionally biased region" description="Polar residues" evidence="23">
    <location>
        <begin position="1221"/>
        <end position="1234"/>
    </location>
</feature>
<proteinExistence type="inferred from homology"/>
<feature type="compositionally biased region" description="Basic and acidic residues" evidence="23">
    <location>
        <begin position="229"/>
        <end position="242"/>
    </location>
</feature>
<keyword evidence="9" id="KW-0507">mRNA processing</keyword>
<dbReference type="Pfam" id="PF21010">
    <property type="entry name" value="HA2_C"/>
    <property type="match status" value="1"/>
</dbReference>
<evidence type="ECO:0000256" key="5">
    <source>
        <dbReference type="ARBA" id="ARBA00012551"/>
    </source>
</evidence>
<evidence type="ECO:0000256" key="15">
    <source>
        <dbReference type="ARBA" id="ARBA00023187"/>
    </source>
</evidence>
<dbReference type="FunFam" id="3.40.50.300:FF:000313">
    <property type="entry name" value="Pre-mRNA-splicing factor ATP-dependent RNA helicase PRP16"/>
    <property type="match status" value="1"/>
</dbReference>
<feature type="domain" description="Helicase ATP-binding" evidence="24">
    <location>
        <begin position="1309"/>
        <end position="1477"/>
    </location>
</feature>
<evidence type="ECO:0000256" key="16">
    <source>
        <dbReference type="ARBA" id="ARBA00023204"/>
    </source>
</evidence>
<evidence type="ECO:0000256" key="11">
    <source>
        <dbReference type="ARBA" id="ARBA00022763"/>
    </source>
</evidence>
<comment type="subunit">
    <text evidence="4">Interacts with the MHF histone-fold complex to form the FANCM-MHF complex.</text>
</comment>
<dbReference type="GO" id="GO:0045003">
    <property type="term" value="P:double-strand break repair via synthesis-dependent strand annealing"/>
    <property type="evidence" value="ECO:0007669"/>
    <property type="project" value="TreeGrafter"/>
</dbReference>
<feature type="compositionally biased region" description="Low complexity" evidence="23">
    <location>
        <begin position="1890"/>
        <end position="1903"/>
    </location>
</feature>
<dbReference type="GO" id="GO:0000400">
    <property type="term" value="F:four-way junction DNA binding"/>
    <property type="evidence" value="ECO:0007669"/>
    <property type="project" value="TreeGrafter"/>
</dbReference>
<dbReference type="OrthoDB" id="164902at2759"/>
<feature type="compositionally biased region" description="Basic residues" evidence="23">
    <location>
        <begin position="1857"/>
        <end position="1869"/>
    </location>
</feature>
<feature type="region of interest" description="Disordered" evidence="23">
    <location>
        <begin position="2109"/>
        <end position="2176"/>
    </location>
</feature>
<dbReference type="GO" id="GO:0000398">
    <property type="term" value="P:mRNA splicing, via spliceosome"/>
    <property type="evidence" value="ECO:0007669"/>
    <property type="project" value="UniProtKB-ARBA"/>
</dbReference>
<evidence type="ECO:0000256" key="3">
    <source>
        <dbReference type="ARBA" id="ARBA00009889"/>
    </source>
</evidence>
<organism evidence="26 27">
    <name type="scientific">Lachnellula arida</name>
    <dbReference type="NCBI Taxonomy" id="1316785"/>
    <lineage>
        <taxon>Eukaryota</taxon>
        <taxon>Fungi</taxon>
        <taxon>Dikarya</taxon>
        <taxon>Ascomycota</taxon>
        <taxon>Pezizomycotina</taxon>
        <taxon>Leotiomycetes</taxon>
        <taxon>Helotiales</taxon>
        <taxon>Lachnaceae</taxon>
        <taxon>Lachnellula</taxon>
    </lineage>
</organism>
<dbReference type="SMART" id="SM00490">
    <property type="entry name" value="HELICc"/>
    <property type="match status" value="2"/>
</dbReference>
<dbReference type="InterPro" id="IPR006935">
    <property type="entry name" value="Helicase/UvrB_N"/>
</dbReference>
<feature type="domain" description="Helicase C-terminal" evidence="25">
    <location>
        <begin position="1652"/>
        <end position="1820"/>
    </location>
</feature>
<keyword evidence="17" id="KW-0539">Nucleus</keyword>
<dbReference type="InterPro" id="IPR027417">
    <property type="entry name" value="P-loop_NTPase"/>
</dbReference>
<keyword evidence="10" id="KW-0547">Nucleotide-binding</keyword>
<evidence type="ECO:0000313" key="26">
    <source>
        <dbReference type="EMBL" id="TVY19333.1"/>
    </source>
</evidence>
<dbReference type="InterPro" id="IPR001650">
    <property type="entry name" value="Helicase_C-like"/>
</dbReference>
<dbReference type="InterPro" id="IPR044749">
    <property type="entry name" value="FANCM_DEXDc"/>
</dbReference>
<dbReference type="SMART" id="SM00487">
    <property type="entry name" value="DEXDc"/>
    <property type="match status" value="2"/>
</dbReference>
<keyword evidence="16" id="KW-0234">DNA repair</keyword>
<dbReference type="Gene3D" id="3.40.50.300">
    <property type="entry name" value="P-loop containing nucleotide triphosphate hydrolases"/>
    <property type="match status" value="4"/>
</dbReference>
<evidence type="ECO:0000256" key="14">
    <source>
        <dbReference type="ARBA" id="ARBA00022840"/>
    </source>
</evidence>
<name>A0A8T9BLN8_9HELO</name>
<evidence type="ECO:0000256" key="6">
    <source>
        <dbReference type="ARBA" id="ARBA00012552"/>
    </source>
</evidence>
<feature type="compositionally biased region" description="Polar residues" evidence="23">
    <location>
        <begin position="42"/>
        <end position="73"/>
    </location>
</feature>
<feature type="domain" description="Helicase ATP-binding" evidence="24">
    <location>
        <begin position="318"/>
        <end position="481"/>
    </location>
</feature>
<dbReference type="SMART" id="SM00847">
    <property type="entry name" value="HA2"/>
    <property type="match status" value="1"/>
</dbReference>
<dbReference type="GO" id="GO:0043138">
    <property type="term" value="F:3'-5' DNA helicase activity"/>
    <property type="evidence" value="ECO:0007669"/>
    <property type="project" value="InterPro"/>
</dbReference>
<dbReference type="PROSITE" id="PS00690">
    <property type="entry name" value="DEAH_ATP_HELICASE"/>
    <property type="match status" value="1"/>
</dbReference>
<dbReference type="FunFam" id="1.20.120.1080:FF:000018">
    <property type="entry name" value="Pre-mRNA-splicing factor ATP-dependent RNA helicase prp16"/>
    <property type="match status" value="1"/>
</dbReference>
<dbReference type="InterPro" id="IPR048333">
    <property type="entry name" value="HA2_WH"/>
</dbReference>
<keyword evidence="15" id="KW-0508">mRNA splicing</keyword>
<dbReference type="GO" id="GO:0005681">
    <property type="term" value="C:spliceosomal complex"/>
    <property type="evidence" value="ECO:0007669"/>
    <property type="project" value="UniProtKB-ARBA"/>
</dbReference>
<evidence type="ECO:0000256" key="4">
    <source>
        <dbReference type="ARBA" id="ARBA00011390"/>
    </source>
</evidence>
<dbReference type="CDD" id="cd18801">
    <property type="entry name" value="SF2_C_FANCM_Hef"/>
    <property type="match status" value="1"/>
</dbReference>
<evidence type="ECO:0000256" key="23">
    <source>
        <dbReference type="SAM" id="MobiDB-lite"/>
    </source>
</evidence>
<evidence type="ECO:0000256" key="22">
    <source>
        <dbReference type="ARBA" id="ARBA00070009"/>
    </source>
</evidence>
<feature type="compositionally biased region" description="Polar residues" evidence="23">
    <location>
        <begin position="119"/>
        <end position="129"/>
    </location>
</feature>